<dbReference type="AlphaFoldDB" id="A0A1C3EQ21"/>
<name>A0A1C3EQ21_9GAMM</name>
<dbReference type="Proteomes" id="UP000094936">
    <property type="component" value="Unassembled WGS sequence"/>
</dbReference>
<dbReference type="InterPro" id="IPR029753">
    <property type="entry name" value="D-isomer_DH_CS"/>
</dbReference>
<keyword evidence="2 4" id="KW-0560">Oxidoreductase</keyword>
<dbReference type="InterPro" id="IPR006140">
    <property type="entry name" value="D-isomer_DH_NAD-bd"/>
</dbReference>
<dbReference type="OrthoDB" id="9805416at2"/>
<keyword evidence="3" id="KW-0520">NAD</keyword>
<comment type="similarity">
    <text evidence="1 4">Belongs to the D-isomer specific 2-hydroxyacid dehydrogenase family.</text>
</comment>
<evidence type="ECO:0000259" key="5">
    <source>
        <dbReference type="Pfam" id="PF00389"/>
    </source>
</evidence>
<reference evidence="7 8" key="1">
    <citation type="submission" date="2016-05" db="EMBL/GenBank/DDBJ databases">
        <title>Genomic Taxonomy of the Vibrionaceae.</title>
        <authorList>
            <person name="Gomez-Gil B."/>
            <person name="Enciso-Ibarra J."/>
        </authorList>
    </citation>
    <scope>NUCLEOTIDE SEQUENCE [LARGE SCALE GENOMIC DNA]</scope>
    <source>
        <strain evidence="7 8">CAIM 1920</strain>
    </source>
</reference>
<gene>
    <name evidence="7" type="ORF">A8L45_03935</name>
</gene>
<dbReference type="PANTHER" id="PTHR43761">
    <property type="entry name" value="D-ISOMER SPECIFIC 2-HYDROXYACID DEHYDROGENASE FAMILY PROTEIN (AFU_ORTHOLOGUE AFUA_1G13630)"/>
    <property type="match status" value="1"/>
</dbReference>
<evidence type="ECO:0000313" key="8">
    <source>
        <dbReference type="Proteomes" id="UP000094936"/>
    </source>
</evidence>
<dbReference type="EMBL" id="LYBM01000004">
    <property type="protein sequence ID" value="ODA35326.1"/>
    <property type="molecule type" value="Genomic_DNA"/>
</dbReference>
<dbReference type="PROSITE" id="PS00670">
    <property type="entry name" value="D_2_HYDROXYACID_DH_2"/>
    <property type="match status" value="1"/>
</dbReference>
<dbReference type="RefSeq" id="WP_068899461.1">
    <property type="nucleotide sequence ID" value="NZ_JBHUIF010000003.1"/>
</dbReference>
<dbReference type="Pfam" id="PF02826">
    <property type="entry name" value="2-Hacid_dh_C"/>
    <property type="match status" value="1"/>
</dbReference>
<dbReference type="STRING" id="1080227.A8L45_03935"/>
<evidence type="ECO:0000256" key="2">
    <source>
        <dbReference type="ARBA" id="ARBA00023002"/>
    </source>
</evidence>
<sequence length="317" mass="34321">MEHIVFLDRETIPDHIKIPAPHFPHRWTSYPSTSPDEIEERLKDATIVVTNKVILDKTMLPRLPSLKLIAVAATGYNNVDLSWCHANQLPVCNIRGYATRSVPEHVIAMLFSLRRSLCAYQRDIQNDVWQEKGQFCFFTHPIGDIAGSTLGIFGKGSLGKGVAALAEAVGINVLFAEHKGAGDCRPGYTPFETVLSVADAISLHCPLNEQTHHLIGQPELAMMKPEAIVINAGRGGLVDEHALVNALKSGTIAAAGIDVFTEEPATISNPLVAHAGLPNLLLTPHVAWGSDSSLQALADQLTQNIEAFKSGKPQNLL</sequence>
<evidence type="ECO:0000313" key="7">
    <source>
        <dbReference type="EMBL" id="ODA35326.1"/>
    </source>
</evidence>
<dbReference type="GO" id="GO:0051287">
    <property type="term" value="F:NAD binding"/>
    <property type="evidence" value="ECO:0007669"/>
    <property type="project" value="InterPro"/>
</dbReference>
<dbReference type="InterPro" id="IPR036291">
    <property type="entry name" value="NAD(P)-bd_dom_sf"/>
</dbReference>
<evidence type="ECO:0000256" key="1">
    <source>
        <dbReference type="ARBA" id="ARBA00005854"/>
    </source>
</evidence>
<dbReference type="InterPro" id="IPR006139">
    <property type="entry name" value="D-isomer_2_OHA_DH_cat_dom"/>
</dbReference>
<dbReference type="InterPro" id="IPR050418">
    <property type="entry name" value="D-iso_2-hydroxyacid_DH_PdxB"/>
</dbReference>
<dbReference type="SUPFAM" id="SSF52283">
    <property type="entry name" value="Formate/glycerate dehydrogenase catalytic domain-like"/>
    <property type="match status" value="1"/>
</dbReference>
<keyword evidence="8" id="KW-1185">Reference proteome</keyword>
<feature type="domain" description="D-isomer specific 2-hydroxyacid dehydrogenase catalytic" evidence="5">
    <location>
        <begin position="32"/>
        <end position="313"/>
    </location>
</feature>
<evidence type="ECO:0000256" key="4">
    <source>
        <dbReference type="RuleBase" id="RU003719"/>
    </source>
</evidence>
<dbReference type="SUPFAM" id="SSF51735">
    <property type="entry name" value="NAD(P)-binding Rossmann-fold domains"/>
    <property type="match status" value="1"/>
</dbReference>
<evidence type="ECO:0000259" key="6">
    <source>
        <dbReference type="Pfam" id="PF02826"/>
    </source>
</evidence>
<comment type="caution">
    <text evidence="7">The sequence shown here is derived from an EMBL/GenBank/DDBJ whole genome shotgun (WGS) entry which is preliminary data.</text>
</comment>
<proteinExistence type="inferred from homology"/>
<dbReference type="PANTHER" id="PTHR43761:SF1">
    <property type="entry name" value="D-ISOMER SPECIFIC 2-HYDROXYACID DEHYDROGENASE CATALYTIC DOMAIN-CONTAINING PROTEIN-RELATED"/>
    <property type="match status" value="1"/>
</dbReference>
<evidence type="ECO:0000256" key="3">
    <source>
        <dbReference type="ARBA" id="ARBA00023027"/>
    </source>
</evidence>
<dbReference type="CDD" id="cd12162">
    <property type="entry name" value="2-Hacid_dh_4"/>
    <property type="match status" value="1"/>
</dbReference>
<feature type="domain" description="D-isomer specific 2-hydroxyacid dehydrogenase NAD-binding" evidence="6">
    <location>
        <begin position="107"/>
        <end position="287"/>
    </location>
</feature>
<protein>
    <submittedName>
        <fullName evidence="7">Glycerate dehydrogenase</fullName>
    </submittedName>
</protein>
<accession>A0A1C3EQ21</accession>
<dbReference type="GO" id="GO:0016616">
    <property type="term" value="F:oxidoreductase activity, acting on the CH-OH group of donors, NAD or NADP as acceptor"/>
    <property type="evidence" value="ECO:0007669"/>
    <property type="project" value="InterPro"/>
</dbReference>
<dbReference type="Gene3D" id="3.40.50.720">
    <property type="entry name" value="NAD(P)-binding Rossmann-like Domain"/>
    <property type="match status" value="2"/>
</dbReference>
<dbReference type="Pfam" id="PF00389">
    <property type="entry name" value="2-Hacid_dh"/>
    <property type="match status" value="1"/>
</dbReference>
<organism evidence="7 8">
    <name type="scientific">Veronia pacifica</name>
    <dbReference type="NCBI Taxonomy" id="1080227"/>
    <lineage>
        <taxon>Bacteria</taxon>
        <taxon>Pseudomonadati</taxon>
        <taxon>Pseudomonadota</taxon>
        <taxon>Gammaproteobacteria</taxon>
        <taxon>Vibrionales</taxon>
        <taxon>Vibrionaceae</taxon>
        <taxon>Veronia</taxon>
    </lineage>
</organism>